<protein>
    <recommendedName>
        <fullName evidence="2">Putative Flagellin Flp1-like domain-containing protein</fullName>
    </recommendedName>
</protein>
<dbReference type="RefSeq" id="WP_277576308.1">
    <property type="nucleotide sequence ID" value="NZ_JANRMI010000001.1"/>
</dbReference>
<proteinExistence type="predicted"/>
<dbReference type="InterPro" id="IPR031564">
    <property type="entry name" value="Flp1-like"/>
</dbReference>
<dbReference type="Pfam" id="PF16982">
    <property type="entry name" value="Flp1_like"/>
    <property type="match status" value="1"/>
</dbReference>
<keyword evidence="4" id="KW-1185">Reference proteome</keyword>
<organism evidence="3 4">
    <name type="scientific">Bdellovibrio svalbardensis</name>
    <dbReference type="NCBI Taxonomy" id="2972972"/>
    <lineage>
        <taxon>Bacteria</taxon>
        <taxon>Pseudomonadati</taxon>
        <taxon>Bdellovibrionota</taxon>
        <taxon>Bdellovibrionia</taxon>
        <taxon>Bdellovibrionales</taxon>
        <taxon>Pseudobdellovibrionaceae</taxon>
        <taxon>Bdellovibrio</taxon>
    </lineage>
</organism>
<accession>A0ABT6DDC4</accession>
<keyword evidence="1" id="KW-0812">Transmembrane</keyword>
<gene>
    <name evidence="3" type="ORF">NWE73_00500</name>
</gene>
<reference evidence="3" key="1">
    <citation type="submission" date="2022-08" db="EMBL/GenBank/DDBJ databases">
        <title>Novel Bdellovibrio Species Isolated from Svalbard: Designation Bdellovibrio svalbardensis.</title>
        <authorList>
            <person name="Mitchell R.J."/>
            <person name="Choi S.Y."/>
        </authorList>
    </citation>
    <scope>NUCLEOTIDE SEQUENCE</scope>
    <source>
        <strain evidence="3">PAP01</strain>
    </source>
</reference>
<keyword evidence="1" id="KW-0472">Membrane</keyword>
<feature type="domain" description="Putative Flagellin Flp1-like" evidence="2">
    <location>
        <begin position="10"/>
        <end position="53"/>
    </location>
</feature>
<feature type="transmembrane region" description="Helical" evidence="1">
    <location>
        <begin position="20"/>
        <end position="37"/>
    </location>
</feature>
<evidence type="ECO:0000313" key="3">
    <source>
        <dbReference type="EMBL" id="MDG0814823.1"/>
    </source>
</evidence>
<evidence type="ECO:0000259" key="2">
    <source>
        <dbReference type="Pfam" id="PF16982"/>
    </source>
</evidence>
<dbReference type="Proteomes" id="UP001152321">
    <property type="component" value="Unassembled WGS sequence"/>
</dbReference>
<comment type="caution">
    <text evidence="3">The sequence shown here is derived from an EMBL/GenBank/DDBJ whole genome shotgun (WGS) entry which is preliminary data.</text>
</comment>
<keyword evidence="1" id="KW-1133">Transmembrane helix</keyword>
<sequence length="62" mass="6919">MKKFKNFSKKLFKNQSGQGATEYILLLVVVVSLVMIFKKDIQSAVSDKIGQLKDGMGQVNVQ</sequence>
<name>A0ABT6DDC4_9BACT</name>
<evidence type="ECO:0000313" key="4">
    <source>
        <dbReference type="Proteomes" id="UP001152321"/>
    </source>
</evidence>
<evidence type="ECO:0000256" key="1">
    <source>
        <dbReference type="SAM" id="Phobius"/>
    </source>
</evidence>
<dbReference type="EMBL" id="JANRMI010000001">
    <property type="protein sequence ID" value="MDG0814823.1"/>
    <property type="molecule type" value="Genomic_DNA"/>
</dbReference>